<keyword evidence="2" id="KW-0472">Membrane</keyword>
<dbReference type="InParanoid" id="A0A1Y2GTT2"/>
<reference evidence="3 4" key="1">
    <citation type="submission" date="2016-07" db="EMBL/GenBank/DDBJ databases">
        <title>Pervasive Adenine N6-methylation of Active Genes in Fungi.</title>
        <authorList>
            <consortium name="DOE Joint Genome Institute"/>
            <person name="Mondo S.J."/>
            <person name="Dannebaum R.O."/>
            <person name="Kuo R.C."/>
            <person name="Labutti K."/>
            <person name="Haridas S."/>
            <person name="Kuo A."/>
            <person name="Salamov A."/>
            <person name="Ahrendt S.R."/>
            <person name="Lipzen A."/>
            <person name="Sullivan W."/>
            <person name="Andreopoulos W.B."/>
            <person name="Clum A."/>
            <person name="Lindquist E."/>
            <person name="Daum C."/>
            <person name="Ramamoorthy G.K."/>
            <person name="Gryganskyi A."/>
            <person name="Culley D."/>
            <person name="Magnuson J.K."/>
            <person name="James T.Y."/>
            <person name="O'Malley M.A."/>
            <person name="Stajich J.E."/>
            <person name="Spatafora J.W."/>
            <person name="Visel A."/>
            <person name="Grigoriev I.V."/>
        </authorList>
    </citation>
    <scope>NUCLEOTIDE SEQUENCE [LARGE SCALE GENOMIC DNA]</scope>
    <source>
        <strain evidence="3 4">NRRL 3116</strain>
    </source>
</reference>
<evidence type="ECO:0000256" key="2">
    <source>
        <dbReference type="SAM" id="Phobius"/>
    </source>
</evidence>
<organism evidence="3 4">
    <name type="scientific">Lobosporangium transversale</name>
    <dbReference type="NCBI Taxonomy" id="64571"/>
    <lineage>
        <taxon>Eukaryota</taxon>
        <taxon>Fungi</taxon>
        <taxon>Fungi incertae sedis</taxon>
        <taxon>Mucoromycota</taxon>
        <taxon>Mortierellomycotina</taxon>
        <taxon>Mortierellomycetes</taxon>
        <taxon>Mortierellales</taxon>
        <taxon>Mortierellaceae</taxon>
        <taxon>Lobosporangium</taxon>
    </lineage>
</organism>
<dbReference type="AlphaFoldDB" id="A0A1Y2GTT2"/>
<dbReference type="Proteomes" id="UP000193648">
    <property type="component" value="Unassembled WGS sequence"/>
</dbReference>
<dbReference type="GeneID" id="33569494"/>
<evidence type="ECO:0000313" key="4">
    <source>
        <dbReference type="Proteomes" id="UP000193648"/>
    </source>
</evidence>
<keyword evidence="2" id="KW-0812">Transmembrane</keyword>
<keyword evidence="4" id="KW-1185">Reference proteome</keyword>
<feature type="region of interest" description="Disordered" evidence="1">
    <location>
        <begin position="177"/>
        <end position="202"/>
    </location>
</feature>
<dbReference type="EMBL" id="MCFF01000011">
    <property type="protein sequence ID" value="ORZ21759.1"/>
    <property type="molecule type" value="Genomic_DNA"/>
</dbReference>
<feature type="transmembrane region" description="Helical" evidence="2">
    <location>
        <begin position="340"/>
        <end position="360"/>
    </location>
</feature>
<name>A0A1Y2GTT2_9FUNG</name>
<feature type="region of interest" description="Disordered" evidence="1">
    <location>
        <begin position="104"/>
        <end position="124"/>
    </location>
</feature>
<evidence type="ECO:0000256" key="1">
    <source>
        <dbReference type="SAM" id="MobiDB-lite"/>
    </source>
</evidence>
<accession>A0A1Y2GTT2</accession>
<keyword evidence="2" id="KW-1133">Transmembrane helix</keyword>
<feature type="transmembrane region" description="Helical" evidence="2">
    <location>
        <begin position="372"/>
        <end position="389"/>
    </location>
</feature>
<feature type="transmembrane region" description="Helical" evidence="2">
    <location>
        <begin position="306"/>
        <end position="328"/>
    </location>
</feature>
<protein>
    <submittedName>
        <fullName evidence="3">Uncharacterized protein</fullName>
    </submittedName>
</protein>
<gene>
    <name evidence="3" type="ORF">BCR41DRAFT_385211</name>
</gene>
<feature type="compositionally biased region" description="Acidic residues" evidence="1">
    <location>
        <begin position="181"/>
        <end position="192"/>
    </location>
</feature>
<proteinExistence type="predicted"/>
<dbReference type="RefSeq" id="XP_021883010.1">
    <property type="nucleotide sequence ID" value="XM_022027651.1"/>
</dbReference>
<evidence type="ECO:0000313" key="3">
    <source>
        <dbReference type="EMBL" id="ORZ21759.1"/>
    </source>
</evidence>
<comment type="caution">
    <text evidence="3">The sequence shown here is derived from an EMBL/GenBank/DDBJ whole genome shotgun (WGS) entry which is preliminary data.</text>
</comment>
<sequence>MRAAVFDVWLLRFQLKIATEKPNCQVVLLLDHAPRWGIVASAWSEVKEKSIRNCFAHVDIFQKEQRDALRESQDRARDFDVTVAIDSLRSSFLTRAASEETEEFDAESASLCDEQDPGLNPAQSSFASDEEVLALLKVLDGSHSVCKHIDSMLKERQFMEFFVPEDETNMASAFMETGQSPEDESMDDDDYEPSASSEYHIEDDNGQKLSPVKKVLKTRGKEYASYRTDRLASPGEMDLDDDWVAEDTVVLDPSIDLQDPYILMDAAAALRLLGHDGIEQCFSFNLVPGSVLRFGHDLILDSGSSLIFIFVSGTATATSVFIFITTATKYEAACVSFSSILVFVAGPASTFVLTFVTTAAKYGTVDASPSSTFVFVTFVLTFITTATKYEAADASPSSILDFVAIWL</sequence>